<dbReference type="PANTHER" id="PTHR43581:SF2">
    <property type="entry name" value="EXCINUCLEASE ATPASE SUBUNIT"/>
    <property type="match status" value="1"/>
</dbReference>
<accession>A0A225E6A6</accession>
<dbReference type="GO" id="GO:0016887">
    <property type="term" value="F:ATP hydrolysis activity"/>
    <property type="evidence" value="ECO:0007669"/>
    <property type="project" value="InterPro"/>
</dbReference>
<dbReference type="InterPro" id="IPR029052">
    <property type="entry name" value="Metallo-depent_PP-like"/>
</dbReference>
<dbReference type="InterPro" id="IPR003593">
    <property type="entry name" value="AAA+_ATPase"/>
</dbReference>
<evidence type="ECO:0000313" key="3">
    <source>
        <dbReference type="EMBL" id="OWK45636.1"/>
    </source>
</evidence>
<dbReference type="AlphaFoldDB" id="A0A225E6A6"/>
<sequence length="750" mass="84547">MSRRDGPKTFTWLHLLDWEVNSRVSNFHRARLLEDIKRLHDESGSIDAVILAGGLTSRGRRDEFRRLGEELNSLLSEINALGSNPTFVAVPGYTEIDQKAVDLLWDGGRRSVVDLVSSETEFLDDDTRGHLFDAFSTYREWARDYPFGQVERPVAVPGDFALTVSGTDCHVGLVGLNTVWVRPTKRPSEGPAALHPKQLQAVCSPNPGAWVREHDFCLLITYHGPGWLTPLWRPAYRAEIAPPGRFALHLCGKPDELYGDSWRQTIPLVVPTSSSYGGREGSVEFVLGTVRVESGLQSLTLRPRCYDKPKHSFVPDPGFDPAVVEAYRHELARATRGTKPVPRPPGAAEPDSGLIVEQMELFDIRSLEQLAVGFDLESKLPGRWTCLAGINGAGKSSVLQALCLSLLGEPLIQELGGERLERLRRLNANERRLAQIGTWFREGPNRHYVEVKLRGHKQFASEDEEDLSRSMRRIWRELRDHVIVSYGATRTLSDYEDPRHLSLSPEVRRQITLFDPLAQIASAETLLGARPKDKVLHRLFAALVERVFGDTLRVVIDRGKVRFITQKERLEAVDLPDGFRSLAAWMADLCAVWCEKFPKQARNGRTEDIDALVLIDEIDLHLHPSLQRILVPRLRETLPRVQWVVTTHSPLILSSFDSAEIVALDRAEPGGIRFLDREILGFTTDEIYRWLMDTPANSGAMEDQLAQFAGNSTSLVKSDLAAMLEMSPEVTEDQAKERVRRRAERLEKFR</sequence>
<keyword evidence="4" id="KW-1185">Reference proteome</keyword>
<dbReference type="InterPro" id="IPR003959">
    <property type="entry name" value="ATPase_AAA_core"/>
</dbReference>
<proteinExistence type="predicted"/>
<protein>
    <submittedName>
        <fullName evidence="3">ATP binding protein</fullName>
    </submittedName>
</protein>
<evidence type="ECO:0000259" key="2">
    <source>
        <dbReference type="SMART" id="SM00382"/>
    </source>
</evidence>
<dbReference type="PANTHER" id="PTHR43581">
    <property type="entry name" value="ATP/GTP PHOSPHATASE"/>
    <property type="match status" value="1"/>
</dbReference>
<name>A0A225E6A6_9BACT</name>
<dbReference type="InterPro" id="IPR027417">
    <property type="entry name" value="P-loop_NTPase"/>
</dbReference>
<dbReference type="Proteomes" id="UP000214646">
    <property type="component" value="Unassembled WGS sequence"/>
</dbReference>
<dbReference type="GO" id="GO:0005524">
    <property type="term" value="F:ATP binding"/>
    <property type="evidence" value="ECO:0007669"/>
    <property type="project" value="InterPro"/>
</dbReference>
<dbReference type="Pfam" id="PF13304">
    <property type="entry name" value="AAA_21"/>
    <property type="match status" value="1"/>
</dbReference>
<dbReference type="InterPro" id="IPR051396">
    <property type="entry name" value="Bact_Antivir_Def_Nuclease"/>
</dbReference>
<evidence type="ECO:0000313" key="4">
    <source>
        <dbReference type="Proteomes" id="UP000214646"/>
    </source>
</evidence>
<gene>
    <name evidence="3" type="ORF">FRUB_01967</name>
</gene>
<dbReference type="Gene3D" id="3.40.50.300">
    <property type="entry name" value="P-loop containing nucleotide triphosphate hydrolases"/>
    <property type="match status" value="1"/>
</dbReference>
<dbReference type="SUPFAM" id="SSF52540">
    <property type="entry name" value="P-loop containing nucleoside triphosphate hydrolases"/>
    <property type="match status" value="1"/>
</dbReference>
<dbReference type="SUPFAM" id="SSF56300">
    <property type="entry name" value="Metallo-dependent phosphatases"/>
    <property type="match status" value="1"/>
</dbReference>
<evidence type="ECO:0000256" key="1">
    <source>
        <dbReference type="SAM" id="MobiDB-lite"/>
    </source>
</evidence>
<feature type="domain" description="AAA+ ATPase" evidence="2">
    <location>
        <begin position="381"/>
        <end position="668"/>
    </location>
</feature>
<dbReference type="EMBL" id="NIDE01000002">
    <property type="protein sequence ID" value="OWK45636.1"/>
    <property type="molecule type" value="Genomic_DNA"/>
</dbReference>
<reference evidence="4" key="1">
    <citation type="submission" date="2017-06" db="EMBL/GenBank/DDBJ databases">
        <title>Genome analysis of Fimbriiglobus ruber SP5, the first member of the order Planctomycetales with confirmed chitinolytic capability.</title>
        <authorList>
            <person name="Ravin N.V."/>
            <person name="Rakitin A.L."/>
            <person name="Ivanova A.A."/>
            <person name="Beletsky A.V."/>
            <person name="Kulichevskaya I.S."/>
            <person name="Mardanov A.V."/>
            <person name="Dedysh S.N."/>
        </authorList>
    </citation>
    <scope>NUCLEOTIDE SEQUENCE [LARGE SCALE GENOMIC DNA]</scope>
    <source>
        <strain evidence="4">SP5</strain>
    </source>
</reference>
<comment type="caution">
    <text evidence="3">The sequence shown here is derived from an EMBL/GenBank/DDBJ whole genome shotgun (WGS) entry which is preliminary data.</text>
</comment>
<dbReference type="SMART" id="SM00382">
    <property type="entry name" value="AAA"/>
    <property type="match status" value="1"/>
</dbReference>
<feature type="region of interest" description="Disordered" evidence="1">
    <location>
        <begin position="729"/>
        <end position="750"/>
    </location>
</feature>
<organism evidence="3 4">
    <name type="scientific">Fimbriiglobus ruber</name>
    <dbReference type="NCBI Taxonomy" id="1908690"/>
    <lineage>
        <taxon>Bacteria</taxon>
        <taxon>Pseudomonadati</taxon>
        <taxon>Planctomycetota</taxon>
        <taxon>Planctomycetia</taxon>
        <taxon>Gemmatales</taxon>
        <taxon>Gemmataceae</taxon>
        <taxon>Fimbriiglobus</taxon>
    </lineage>
</organism>